<dbReference type="EMBL" id="SKBQ01000002">
    <property type="protein sequence ID" value="TPX14158.1"/>
    <property type="molecule type" value="Genomic_DNA"/>
</dbReference>
<reference evidence="4 5" key="1">
    <citation type="submission" date="2019-06" db="EMBL/GenBank/DDBJ databases">
        <title>Draft genome sequence of the filamentous fungus Phialemoniopsis curvata isolated from diesel fuel.</title>
        <authorList>
            <person name="Varaljay V.A."/>
            <person name="Lyon W.J."/>
            <person name="Crouch A.L."/>
            <person name="Drake C.E."/>
            <person name="Hollomon J.M."/>
            <person name="Nadeau L.J."/>
            <person name="Nunn H.S."/>
            <person name="Stevenson B.S."/>
            <person name="Bojanowski C.L."/>
            <person name="Crookes-Goodson W.J."/>
        </authorList>
    </citation>
    <scope>NUCLEOTIDE SEQUENCE [LARGE SCALE GENOMIC DNA]</scope>
    <source>
        <strain evidence="4 5">D216</strain>
    </source>
</reference>
<dbReference type="SUPFAM" id="SSF57756">
    <property type="entry name" value="Retrovirus zinc finger-like domains"/>
    <property type="match status" value="1"/>
</dbReference>
<dbReference type="GO" id="GO:0003676">
    <property type="term" value="F:nucleic acid binding"/>
    <property type="evidence" value="ECO:0007669"/>
    <property type="project" value="InterPro"/>
</dbReference>
<comment type="caution">
    <text evidence="4">The sequence shown here is derived from an EMBL/GenBank/DDBJ whole genome shotgun (WGS) entry which is preliminary data.</text>
</comment>
<organism evidence="4 5">
    <name type="scientific">Thyridium curvatum</name>
    <dbReference type="NCBI Taxonomy" id="1093900"/>
    <lineage>
        <taxon>Eukaryota</taxon>
        <taxon>Fungi</taxon>
        <taxon>Dikarya</taxon>
        <taxon>Ascomycota</taxon>
        <taxon>Pezizomycotina</taxon>
        <taxon>Sordariomycetes</taxon>
        <taxon>Sordariomycetidae</taxon>
        <taxon>Thyridiales</taxon>
        <taxon>Thyridiaceae</taxon>
        <taxon>Thyridium</taxon>
    </lineage>
</organism>
<dbReference type="InterPro" id="IPR001878">
    <property type="entry name" value="Znf_CCHC"/>
</dbReference>
<evidence type="ECO:0000256" key="1">
    <source>
        <dbReference type="PROSITE-ProRule" id="PRU00047"/>
    </source>
</evidence>
<name>A0A507BBE1_9PEZI</name>
<sequence>MSQRAPGQDSASAEPACYNCGAKGHITVACPEPTRAVPAGLEAFRQRQAAGQNASSNSTASHSKHSNGMVVTRYPPPPSAGPQITHYPPPPPPQSVPPPPPPSFPAHPVPAHPVPAQYSPPPVPWNHGPPGYGPPYPSLSSPPGYPPYGAPGPPPMTPPVTSPYPQPYPQPSYFPPQPHGPPSGPPAYPPVHNGPLHHPLPAPPPYATPVPYPPPPTYSYSPPPAISPPFPRSRGPPPAHGRKHDRHNRGRNNGPQGRGHRHQSPQRASSSQRERQPSSTAESATSTPGSGHHERSRSRNADPPVAREEEDEFEWELTTVFNEHKTAPADPVGKPLPSVWNDDPTIPPAFNAKVVVSEFFKDDNVDEFCKSIRDDAHWTAAKLDPSFKFRKGMVLRDFPNDSHRYPTYQRPSPVGDASQISAHDSPERDWAGSPTDPWSPRANRARLASSHATHKRVEAGGRASQTTSPPHPLDPSATTRRLGKRLHDDVSVPHPRDDKRPRHSGARSVSEQDPRRLPGIAGLPSKPPPPHLPRRPDAPGLPPDSSHPASTPGKRRPFSDSRRPSSRSPSSERRQRANNSQTRRAASRDRPATASSNSSRSSSPLDDLEYEMLGMSRPAEEEVPKKKAAPTTQSTKPRRAKVADAFSRRW</sequence>
<keyword evidence="1" id="KW-0862">Zinc</keyword>
<dbReference type="OrthoDB" id="3550095at2759"/>
<dbReference type="PRINTS" id="PR01217">
    <property type="entry name" value="PRICHEXTENSN"/>
</dbReference>
<gene>
    <name evidence="4" type="ORF">E0L32_000552</name>
</gene>
<dbReference type="InParanoid" id="A0A507BBE1"/>
<proteinExistence type="predicted"/>
<dbReference type="STRING" id="1093900.A0A507BBE1"/>
<feature type="compositionally biased region" description="Pro residues" evidence="2">
    <location>
        <begin position="198"/>
        <end position="239"/>
    </location>
</feature>
<keyword evidence="5" id="KW-1185">Reference proteome</keyword>
<evidence type="ECO:0000313" key="4">
    <source>
        <dbReference type="EMBL" id="TPX14158.1"/>
    </source>
</evidence>
<keyword evidence="1" id="KW-0479">Metal-binding</keyword>
<dbReference type="GO" id="GO:0008270">
    <property type="term" value="F:zinc ion binding"/>
    <property type="evidence" value="ECO:0007669"/>
    <property type="project" value="UniProtKB-KW"/>
</dbReference>
<feature type="compositionally biased region" description="Low complexity" evidence="2">
    <location>
        <begin position="277"/>
        <end position="290"/>
    </location>
</feature>
<feature type="region of interest" description="Disordered" evidence="2">
    <location>
        <begin position="400"/>
        <end position="650"/>
    </location>
</feature>
<evidence type="ECO:0000259" key="3">
    <source>
        <dbReference type="PROSITE" id="PS50158"/>
    </source>
</evidence>
<evidence type="ECO:0000313" key="5">
    <source>
        <dbReference type="Proteomes" id="UP000319257"/>
    </source>
</evidence>
<dbReference type="RefSeq" id="XP_030995869.1">
    <property type="nucleotide sequence ID" value="XM_031140058.1"/>
</dbReference>
<dbReference type="PROSITE" id="PS50158">
    <property type="entry name" value="ZF_CCHC"/>
    <property type="match status" value="1"/>
</dbReference>
<feature type="compositionally biased region" description="Pro residues" evidence="2">
    <location>
        <begin position="143"/>
        <end position="189"/>
    </location>
</feature>
<dbReference type="InterPro" id="IPR036875">
    <property type="entry name" value="Znf_CCHC_sf"/>
</dbReference>
<feature type="compositionally biased region" description="Basic residues" evidence="2">
    <location>
        <begin position="240"/>
        <end position="250"/>
    </location>
</feature>
<dbReference type="GeneID" id="41967999"/>
<evidence type="ECO:0000256" key="2">
    <source>
        <dbReference type="SAM" id="MobiDB-lite"/>
    </source>
</evidence>
<feature type="compositionally biased region" description="Basic and acidic residues" evidence="2">
    <location>
        <begin position="291"/>
        <end position="300"/>
    </location>
</feature>
<dbReference type="AlphaFoldDB" id="A0A507BBE1"/>
<protein>
    <recommendedName>
        <fullName evidence="3">CCHC-type domain-containing protein</fullName>
    </recommendedName>
</protein>
<accession>A0A507BBE1</accession>
<feature type="domain" description="CCHC-type" evidence="3">
    <location>
        <begin position="17"/>
        <end position="32"/>
    </location>
</feature>
<feature type="region of interest" description="Disordered" evidence="2">
    <location>
        <begin position="41"/>
        <end position="313"/>
    </location>
</feature>
<dbReference type="Proteomes" id="UP000319257">
    <property type="component" value="Unassembled WGS sequence"/>
</dbReference>
<feature type="compositionally biased region" description="Basic and acidic residues" evidence="2">
    <location>
        <begin position="485"/>
        <end position="500"/>
    </location>
</feature>
<feature type="compositionally biased region" description="Pro residues" evidence="2">
    <location>
        <begin position="87"/>
        <end position="124"/>
    </location>
</feature>
<keyword evidence="1" id="KW-0863">Zinc-finger</keyword>